<comment type="caution">
    <text evidence="1">The sequence shown here is derived from an EMBL/GenBank/DDBJ whole genome shotgun (WGS) entry which is preliminary data.</text>
</comment>
<protein>
    <submittedName>
        <fullName evidence="1">Uncharacterized protein</fullName>
    </submittedName>
</protein>
<dbReference type="Proteomes" id="UP000032544">
    <property type="component" value="Unassembled WGS sequence"/>
</dbReference>
<evidence type="ECO:0000313" key="2">
    <source>
        <dbReference type="Proteomes" id="UP000032544"/>
    </source>
</evidence>
<gene>
    <name evidence="1" type="ORF">LH29_13390</name>
</gene>
<reference evidence="1 2" key="1">
    <citation type="submission" date="2014-09" db="EMBL/GenBank/DDBJ databases">
        <title>Draft Genome Sequence of Draconibacterium sp. JN14CK-3.</title>
        <authorList>
            <person name="Dong C."/>
            <person name="Lai Q."/>
            <person name="Shao Z."/>
        </authorList>
    </citation>
    <scope>NUCLEOTIDE SEQUENCE [LARGE SCALE GENOMIC DNA]</scope>
    <source>
        <strain evidence="1 2">JN14CK-3</strain>
    </source>
</reference>
<dbReference type="AlphaFoldDB" id="A0A0D8J945"/>
<accession>A0A0D8J945</accession>
<keyword evidence="2" id="KW-1185">Reference proteome</keyword>
<name>A0A0D8J945_9BACT</name>
<evidence type="ECO:0000313" key="1">
    <source>
        <dbReference type="EMBL" id="KJF43244.1"/>
    </source>
</evidence>
<sequence length="64" mass="7202">MLKIETPRSRADEESDSVKYFFIVLFAYPEPKPSANALTGIQYCYSVTASSLPLELEQGVFKPK</sequence>
<organism evidence="1 2">
    <name type="scientific">Draconibacterium sediminis</name>
    <dbReference type="NCBI Taxonomy" id="1544798"/>
    <lineage>
        <taxon>Bacteria</taxon>
        <taxon>Pseudomonadati</taxon>
        <taxon>Bacteroidota</taxon>
        <taxon>Bacteroidia</taxon>
        <taxon>Marinilabiliales</taxon>
        <taxon>Prolixibacteraceae</taxon>
        <taxon>Draconibacterium</taxon>
    </lineage>
</organism>
<proteinExistence type="predicted"/>
<dbReference type="EMBL" id="JRHC01000003">
    <property type="protein sequence ID" value="KJF43244.1"/>
    <property type="molecule type" value="Genomic_DNA"/>
</dbReference>